<dbReference type="Proteomes" id="UP000663831">
    <property type="component" value="Unassembled WGS sequence"/>
</dbReference>
<evidence type="ECO:0000313" key="1">
    <source>
        <dbReference type="EMBL" id="CAE6523384.1"/>
    </source>
</evidence>
<accession>A0A8H3DDG6</accession>
<protein>
    <submittedName>
        <fullName evidence="1">Uncharacterized protein</fullName>
    </submittedName>
</protein>
<evidence type="ECO:0000313" key="2">
    <source>
        <dbReference type="Proteomes" id="UP000663831"/>
    </source>
</evidence>
<proteinExistence type="predicted"/>
<dbReference type="EMBL" id="CAJMWV010006637">
    <property type="protein sequence ID" value="CAE6523384.1"/>
    <property type="molecule type" value="Genomic_DNA"/>
</dbReference>
<organism evidence="1 2">
    <name type="scientific">Rhizoctonia solani</name>
    <dbReference type="NCBI Taxonomy" id="456999"/>
    <lineage>
        <taxon>Eukaryota</taxon>
        <taxon>Fungi</taxon>
        <taxon>Dikarya</taxon>
        <taxon>Basidiomycota</taxon>
        <taxon>Agaricomycotina</taxon>
        <taxon>Agaricomycetes</taxon>
        <taxon>Cantharellales</taxon>
        <taxon>Ceratobasidiaceae</taxon>
        <taxon>Rhizoctonia</taxon>
    </lineage>
</organism>
<gene>
    <name evidence="1" type="ORF">RDB_LOCUS148041</name>
</gene>
<sequence>MISVSASSNVLKSRSIFAKRIALLSQIIMPKPKVGPSGPRSAYMLKKGRRSKPKSGAARISAEKKYVKGLGYIRADATPVRSRDARSAAASERNSYSSVPVEAIDLQICSELVALSEFETMENIAEPSSGRVGSLYDGARFPSTTTWSWVSFE</sequence>
<name>A0A8H3DDG6_9AGAM</name>
<dbReference type="OrthoDB" id="3162305at2759"/>
<dbReference type="AlphaFoldDB" id="A0A8H3DDG6"/>
<reference evidence="1" key="1">
    <citation type="submission" date="2021-01" db="EMBL/GenBank/DDBJ databases">
        <authorList>
            <person name="Kaushik A."/>
        </authorList>
    </citation>
    <scope>NUCLEOTIDE SEQUENCE</scope>
    <source>
        <strain evidence="1">AG3-1AP</strain>
    </source>
</reference>
<comment type="caution">
    <text evidence="1">The sequence shown here is derived from an EMBL/GenBank/DDBJ whole genome shotgun (WGS) entry which is preliminary data.</text>
</comment>